<dbReference type="Pfam" id="PF01885">
    <property type="entry name" value="PTS_2-RNA"/>
    <property type="match status" value="1"/>
</dbReference>
<dbReference type="EMBL" id="GG657455">
    <property type="protein sequence ID" value="OAT08731.1"/>
    <property type="molecule type" value="Genomic_DNA"/>
</dbReference>
<proteinExistence type="predicted"/>
<dbReference type="STRING" id="559298.A0A179UNW7"/>
<feature type="compositionally biased region" description="Basic residues" evidence="4">
    <location>
        <begin position="1"/>
        <end position="15"/>
    </location>
</feature>
<dbReference type="Proteomes" id="UP000002038">
    <property type="component" value="Unassembled WGS sequence"/>
</dbReference>
<comment type="catalytic activity">
    <reaction evidence="3">
        <text>2'-phospho-[ligated tRNA] + NAD(+) = mature tRNA + ADP-alpha-D-ribose 1'',2''-cyclic phosphate + nicotinamide</text>
        <dbReference type="Rhea" id="RHEA:23324"/>
        <dbReference type="Rhea" id="RHEA-COMP:11106"/>
        <dbReference type="Rhea" id="RHEA-COMP:11107"/>
        <dbReference type="ChEBI" id="CHEBI:17154"/>
        <dbReference type="ChEBI" id="CHEBI:57540"/>
        <dbReference type="ChEBI" id="CHEBI:76596"/>
        <dbReference type="ChEBI" id="CHEBI:82883"/>
        <dbReference type="ChEBI" id="CHEBI:85027"/>
        <dbReference type="EC" id="2.7.1.160"/>
    </reaction>
</comment>
<evidence type="ECO:0000313" key="6">
    <source>
        <dbReference type="Proteomes" id="UP000002038"/>
    </source>
</evidence>
<gene>
    <name evidence="5" type="ORF">BDBG_17103</name>
</gene>
<evidence type="ECO:0000256" key="2">
    <source>
        <dbReference type="ARBA" id="ARBA00012007"/>
    </source>
</evidence>
<dbReference type="SUPFAM" id="SSF56399">
    <property type="entry name" value="ADP-ribosylation"/>
    <property type="match status" value="1"/>
</dbReference>
<dbReference type="InterPro" id="IPR002745">
    <property type="entry name" value="Ptrans_KptA/Tpt1"/>
</dbReference>
<protein>
    <recommendedName>
        <fullName evidence="2">2'-phosphotransferase</fullName>
        <ecNumber evidence="2">2.7.1.160</ecNumber>
    </recommendedName>
</protein>
<keyword evidence="6" id="KW-1185">Reference proteome</keyword>
<accession>A0A179UNW7</accession>
<sequence>MSHSRRGRDHGRGHGAGRSEPGREVVVSKALSYILRHAAEREGVKIDSHGYANVADVASQTNPPPSKNGAVHQIPNKV</sequence>
<dbReference type="OrthoDB" id="419694at2759"/>
<organism evidence="5 6">
    <name type="scientific">Blastomyces gilchristii (strain SLH14081)</name>
    <name type="common">Blastomyces dermatitidis</name>
    <dbReference type="NCBI Taxonomy" id="559298"/>
    <lineage>
        <taxon>Eukaryota</taxon>
        <taxon>Fungi</taxon>
        <taxon>Dikarya</taxon>
        <taxon>Ascomycota</taxon>
        <taxon>Pezizomycotina</taxon>
        <taxon>Eurotiomycetes</taxon>
        <taxon>Eurotiomycetidae</taxon>
        <taxon>Onygenales</taxon>
        <taxon>Ajellomycetaceae</taxon>
        <taxon>Blastomyces</taxon>
    </lineage>
</organism>
<feature type="region of interest" description="Disordered" evidence="4">
    <location>
        <begin position="56"/>
        <end position="78"/>
    </location>
</feature>
<feature type="region of interest" description="Disordered" evidence="4">
    <location>
        <begin position="1"/>
        <end position="24"/>
    </location>
</feature>
<evidence type="ECO:0000313" key="5">
    <source>
        <dbReference type="EMBL" id="OAT08731.1"/>
    </source>
</evidence>
<evidence type="ECO:0000256" key="3">
    <source>
        <dbReference type="ARBA" id="ARBA00047949"/>
    </source>
</evidence>
<evidence type="ECO:0000256" key="1">
    <source>
        <dbReference type="ARBA" id="ARBA00003343"/>
    </source>
</evidence>
<dbReference type="GO" id="GO:0000215">
    <property type="term" value="F:tRNA 2'-phosphotransferase activity"/>
    <property type="evidence" value="ECO:0007669"/>
    <property type="project" value="UniProtKB-EC"/>
</dbReference>
<dbReference type="RefSeq" id="XP_031578439.1">
    <property type="nucleotide sequence ID" value="XM_031724893.1"/>
</dbReference>
<reference evidence="6" key="1">
    <citation type="journal article" date="2015" name="PLoS Genet.">
        <title>The dynamic genome and transcriptome of the human fungal pathogen Blastomyces and close relative Emmonsia.</title>
        <authorList>
            <person name="Munoz J.F."/>
            <person name="Gauthier G.M."/>
            <person name="Desjardins C.A."/>
            <person name="Gallo J.E."/>
            <person name="Holder J."/>
            <person name="Sullivan T.D."/>
            <person name="Marty A.J."/>
            <person name="Carmen J.C."/>
            <person name="Chen Z."/>
            <person name="Ding L."/>
            <person name="Gujja S."/>
            <person name="Magrini V."/>
            <person name="Misas E."/>
            <person name="Mitreva M."/>
            <person name="Priest M."/>
            <person name="Saif S."/>
            <person name="Whiston E.A."/>
            <person name="Young S."/>
            <person name="Zeng Q."/>
            <person name="Goldman W.E."/>
            <person name="Mardis E.R."/>
            <person name="Taylor J.W."/>
            <person name="McEwen J.G."/>
            <person name="Clay O.K."/>
            <person name="Klein B.S."/>
            <person name="Cuomo C.A."/>
        </authorList>
    </citation>
    <scope>NUCLEOTIDE SEQUENCE [LARGE SCALE GENOMIC DNA]</scope>
    <source>
        <strain evidence="6">SLH14081</strain>
    </source>
</reference>
<dbReference type="GeneID" id="8500785"/>
<name>A0A179UNW7_BLAGS</name>
<dbReference type="Gene3D" id="1.10.10.970">
    <property type="entry name" value="RNA 2'-phosphotransferase, Tpt1/KptA family, N-terminal domain"/>
    <property type="match status" value="1"/>
</dbReference>
<dbReference type="EC" id="2.7.1.160" evidence="2"/>
<evidence type="ECO:0000256" key="4">
    <source>
        <dbReference type="SAM" id="MobiDB-lite"/>
    </source>
</evidence>
<dbReference type="AlphaFoldDB" id="A0A179UNW7"/>
<dbReference type="VEuPathDB" id="FungiDB:BDBG_17103"/>
<comment type="function">
    <text evidence="1">Catalyzes the last step of tRNA splicing, the transfer of the splice junction 2'-phosphate from ligated tRNA to NAD to produce ADP-ribose 1''-2'' cyclic phosphate.</text>
</comment>
<dbReference type="InterPro" id="IPR042080">
    <property type="entry name" value="RNA_2'-PTrans_N"/>
</dbReference>
<dbReference type="KEGG" id="bgh:BDBG_17103"/>